<keyword evidence="3 9" id="KW-0813">Transport</keyword>
<comment type="caution">
    <text evidence="11">The sequence shown here is derived from an EMBL/GenBank/DDBJ whole genome shotgun (WGS) entry which is preliminary data.</text>
</comment>
<comment type="subcellular location">
    <subcellularLocation>
        <location evidence="1 9">Cell membrane</location>
        <topology evidence="1 9">Multi-pass membrane protein</topology>
    </subcellularLocation>
</comment>
<dbReference type="PROSITE" id="PS50928">
    <property type="entry name" value="ABC_TM1"/>
    <property type="match status" value="1"/>
</dbReference>
<evidence type="ECO:0000313" key="11">
    <source>
        <dbReference type="EMBL" id="KHD73104.1"/>
    </source>
</evidence>
<dbReference type="PANTHER" id="PTHR30614">
    <property type="entry name" value="MEMBRANE COMPONENT OF AMINO ACID ABC TRANSPORTER"/>
    <property type="match status" value="1"/>
</dbReference>
<evidence type="ECO:0000256" key="8">
    <source>
        <dbReference type="ARBA" id="ARBA00023136"/>
    </source>
</evidence>
<feature type="transmembrane region" description="Helical" evidence="9">
    <location>
        <begin position="20"/>
        <end position="43"/>
    </location>
</feature>
<dbReference type="OrthoDB" id="3181282at2"/>
<comment type="similarity">
    <text evidence="2">Belongs to the binding-protein-dependent transport system permease family. HisMQ subfamily.</text>
</comment>
<dbReference type="PANTHER" id="PTHR30614:SF37">
    <property type="entry name" value="AMINO-ACID ABC TRANSPORTER PERMEASE PROTEIN YHDX-RELATED"/>
    <property type="match status" value="1"/>
</dbReference>
<proteinExistence type="inferred from homology"/>
<dbReference type="InterPro" id="IPR000515">
    <property type="entry name" value="MetI-like"/>
</dbReference>
<dbReference type="STRING" id="1869.MB27_36310"/>
<accession>A0A0A6UFL0</accession>
<dbReference type="CDD" id="cd06261">
    <property type="entry name" value="TM_PBP2"/>
    <property type="match status" value="1"/>
</dbReference>
<keyword evidence="12" id="KW-1185">Reference proteome</keyword>
<evidence type="ECO:0000313" key="12">
    <source>
        <dbReference type="Proteomes" id="UP000054537"/>
    </source>
</evidence>
<dbReference type="SUPFAM" id="SSF161098">
    <property type="entry name" value="MetI-like"/>
    <property type="match status" value="1"/>
</dbReference>
<dbReference type="NCBIfam" id="TIGR01726">
    <property type="entry name" value="HEQRo_perm_3TM"/>
    <property type="match status" value="1"/>
</dbReference>
<evidence type="ECO:0000256" key="2">
    <source>
        <dbReference type="ARBA" id="ARBA00010072"/>
    </source>
</evidence>
<name>A0A0A6UFL0_ACTUT</name>
<evidence type="ECO:0000256" key="7">
    <source>
        <dbReference type="ARBA" id="ARBA00022989"/>
    </source>
</evidence>
<dbReference type="AlphaFoldDB" id="A0A0A6UFL0"/>
<gene>
    <name evidence="11" type="ORF">MB27_36310</name>
</gene>
<evidence type="ECO:0000256" key="6">
    <source>
        <dbReference type="ARBA" id="ARBA00022970"/>
    </source>
</evidence>
<dbReference type="eggNOG" id="COG0765">
    <property type="taxonomic scope" value="Bacteria"/>
</dbReference>
<keyword evidence="7 9" id="KW-1133">Transmembrane helix</keyword>
<feature type="domain" description="ABC transmembrane type-1" evidence="10">
    <location>
        <begin position="19"/>
        <end position="207"/>
    </location>
</feature>
<keyword evidence="5 9" id="KW-0812">Transmembrane</keyword>
<evidence type="ECO:0000256" key="1">
    <source>
        <dbReference type="ARBA" id="ARBA00004651"/>
    </source>
</evidence>
<dbReference type="InterPro" id="IPR010065">
    <property type="entry name" value="AA_ABC_transptr_permease_3TM"/>
</dbReference>
<dbReference type="GO" id="GO:0006865">
    <property type="term" value="P:amino acid transport"/>
    <property type="evidence" value="ECO:0007669"/>
    <property type="project" value="UniProtKB-KW"/>
</dbReference>
<protein>
    <submittedName>
        <fullName evidence="11">Amino acid ABC transporter permease</fullName>
    </submittedName>
</protein>
<dbReference type="InterPro" id="IPR035906">
    <property type="entry name" value="MetI-like_sf"/>
</dbReference>
<feature type="transmembrane region" description="Helical" evidence="9">
    <location>
        <begin position="186"/>
        <end position="206"/>
    </location>
</feature>
<organism evidence="11 12">
    <name type="scientific">Actinoplanes utahensis</name>
    <dbReference type="NCBI Taxonomy" id="1869"/>
    <lineage>
        <taxon>Bacteria</taxon>
        <taxon>Bacillati</taxon>
        <taxon>Actinomycetota</taxon>
        <taxon>Actinomycetes</taxon>
        <taxon>Micromonosporales</taxon>
        <taxon>Micromonosporaceae</taxon>
        <taxon>Actinoplanes</taxon>
    </lineage>
</organism>
<dbReference type="RefSeq" id="WP_043532507.1">
    <property type="nucleotide sequence ID" value="NZ_BAABKU010000011.1"/>
</dbReference>
<keyword evidence="8 9" id="KW-0472">Membrane</keyword>
<dbReference type="InterPro" id="IPR043429">
    <property type="entry name" value="ArtM/GltK/GlnP/TcyL/YhdX-like"/>
</dbReference>
<feature type="transmembrane region" description="Helical" evidence="9">
    <location>
        <begin position="55"/>
        <end position="78"/>
    </location>
</feature>
<dbReference type="Proteomes" id="UP000054537">
    <property type="component" value="Unassembled WGS sequence"/>
</dbReference>
<evidence type="ECO:0000256" key="9">
    <source>
        <dbReference type="RuleBase" id="RU363032"/>
    </source>
</evidence>
<keyword evidence="4" id="KW-1003">Cell membrane</keyword>
<evidence type="ECO:0000256" key="5">
    <source>
        <dbReference type="ARBA" id="ARBA00022692"/>
    </source>
</evidence>
<dbReference type="GO" id="GO:0022857">
    <property type="term" value="F:transmembrane transporter activity"/>
    <property type="evidence" value="ECO:0007669"/>
    <property type="project" value="InterPro"/>
</dbReference>
<sequence>MTEFFSVLTDNWQLFRDGFTMTVQLFLISAVGSLLLGTLLGAFRVSPVPALRWFGAAYVNLVRNTPLTLVFAFLVFAVPKLDVNLDYPQAAFTALTVYTAAFICEVVRSGINTVAPGQAEAARALGMTFPQVLGQIVLPQALRAMVPPLVSVEVAMLKNTTVAAGFSVLEAGAIPAYMAERGEPQFYVLLWITIGFLILISPLVFLQRTLERKWAVAR</sequence>
<reference evidence="11 12" key="1">
    <citation type="submission" date="2014-10" db="EMBL/GenBank/DDBJ databases">
        <title>Draft genome sequence of Actinoplanes utahensis NRRL 12052.</title>
        <authorList>
            <person name="Velasco-Bucheli B."/>
            <person name="del Cerro C."/>
            <person name="Hormigo D."/>
            <person name="Garcia J.L."/>
            <person name="Acebal C."/>
            <person name="Arroyo M."/>
            <person name="de la Mata I."/>
        </authorList>
    </citation>
    <scope>NUCLEOTIDE SEQUENCE [LARGE SCALE GENOMIC DNA]</scope>
    <source>
        <strain evidence="11 12">NRRL 12052</strain>
    </source>
</reference>
<dbReference type="GO" id="GO:0043190">
    <property type="term" value="C:ATP-binding cassette (ABC) transporter complex"/>
    <property type="evidence" value="ECO:0007669"/>
    <property type="project" value="InterPro"/>
</dbReference>
<evidence type="ECO:0000256" key="3">
    <source>
        <dbReference type="ARBA" id="ARBA00022448"/>
    </source>
</evidence>
<dbReference type="Gene3D" id="1.10.3720.10">
    <property type="entry name" value="MetI-like"/>
    <property type="match status" value="1"/>
</dbReference>
<dbReference type="Pfam" id="PF00528">
    <property type="entry name" value="BPD_transp_1"/>
    <property type="match status" value="1"/>
</dbReference>
<evidence type="ECO:0000256" key="4">
    <source>
        <dbReference type="ARBA" id="ARBA00022475"/>
    </source>
</evidence>
<evidence type="ECO:0000259" key="10">
    <source>
        <dbReference type="PROSITE" id="PS50928"/>
    </source>
</evidence>
<dbReference type="EMBL" id="JRTT01000133">
    <property type="protein sequence ID" value="KHD73104.1"/>
    <property type="molecule type" value="Genomic_DNA"/>
</dbReference>
<keyword evidence="6" id="KW-0029">Amino-acid transport</keyword>